<name>A0A9D4ISR5_DREPO</name>
<evidence type="ECO:0000313" key="2">
    <source>
        <dbReference type="EMBL" id="KAH3782733.1"/>
    </source>
</evidence>
<comment type="caution">
    <text evidence="2">The sequence shown here is derived from an EMBL/GenBank/DDBJ whole genome shotgun (WGS) entry which is preliminary data.</text>
</comment>
<keyword evidence="1" id="KW-0812">Transmembrane</keyword>
<dbReference type="OrthoDB" id="6148885at2759"/>
<keyword evidence="1" id="KW-0472">Membrane</keyword>
<reference evidence="2" key="2">
    <citation type="submission" date="2020-11" db="EMBL/GenBank/DDBJ databases">
        <authorList>
            <person name="McCartney M.A."/>
            <person name="Auch B."/>
            <person name="Kono T."/>
            <person name="Mallez S."/>
            <person name="Becker A."/>
            <person name="Gohl D.M."/>
            <person name="Silverstein K.A.T."/>
            <person name="Koren S."/>
            <person name="Bechman K.B."/>
            <person name="Herman A."/>
            <person name="Abrahante J.E."/>
            <person name="Garbe J."/>
        </authorList>
    </citation>
    <scope>NUCLEOTIDE SEQUENCE</scope>
    <source>
        <strain evidence="2">Duluth1</strain>
        <tissue evidence="2">Whole animal</tissue>
    </source>
</reference>
<evidence type="ECO:0008006" key="4">
    <source>
        <dbReference type="Google" id="ProtNLM"/>
    </source>
</evidence>
<dbReference type="GO" id="GO:0033617">
    <property type="term" value="P:mitochondrial respiratory chain complex IV assembly"/>
    <property type="evidence" value="ECO:0007669"/>
    <property type="project" value="InterPro"/>
</dbReference>
<dbReference type="EMBL" id="JAIWYP010000008">
    <property type="protein sequence ID" value="KAH3782733.1"/>
    <property type="molecule type" value="Genomic_DNA"/>
</dbReference>
<organism evidence="2 3">
    <name type="scientific">Dreissena polymorpha</name>
    <name type="common">Zebra mussel</name>
    <name type="synonym">Mytilus polymorpha</name>
    <dbReference type="NCBI Taxonomy" id="45954"/>
    <lineage>
        <taxon>Eukaryota</taxon>
        <taxon>Metazoa</taxon>
        <taxon>Spiralia</taxon>
        <taxon>Lophotrochozoa</taxon>
        <taxon>Mollusca</taxon>
        <taxon>Bivalvia</taxon>
        <taxon>Autobranchia</taxon>
        <taxon>Heteroconchia</taxon>
        <taxon>Euheterodonta</taxon>
        <taxon>Imparidentia</taxon>
        <taxon>Neoheterodontei</taxon>
        <taxon>Myida</taxon>
        <taxon>Dreissenoidea</taxon>
        <taxon>Dreissenidae</taxon>
        <taxon>Dreissena</taxon>
    </lineage>
</organism>
<dbReference type="AlphaFoldDB" id="A0A9D4ISR5"/>
<dbReference type="Proteomes" id="UP000828390">
    <property type="component" value="Unassembled WGS sequence"/>
</dbReference>
<reference evidence="2" key="1">
    <citation type="journal article" date="2019" name="bioRxiv">
        <title>The Genome of the Zebra Mussel, Dreissena polymorpha: A Resource for Invasive Species Research.</title>
        <authorList>
            <person name="McCartney M.A."/>
            <person name="Auch B."/>
            <person name="Kono T."/>
            <person name="Mallez S."/>
            <person name="Zhang Y."/>
            <person name="Obille A."/>
            <person name="Becker A."/>
            <person name="Abrahante J.E."/>
            <person name="Garbe J."/>
            <person name="Badalamenti J.P."/>
            <person name="Herman A."/>
            <person name="Mangelson H."/>
            <person name="Liachko I."/>
            <person name="Sullivan S."/>
            <person name="Sone E.D."/>
            <person name="Koren S."/>
            <person name="Silverstein K.A.T."/>
            <person name="Beckman K.B."/>
            <person name="Gohl D.M."/>
        </authorList>
    </citation>
    <scope>NUCLEOTIDE SEQUENCE</scope>
    <source>
        <strain evidence="2">Duluth1</strain>
        <tissue evidence="2">Whole animal</tissue>
    </source>
</reference>
<feature type="transmembrane region" description="Helical" evidence="1">
    <location>
        <begin position="12"/>
        <end position="31"/>
    </location>
</feature>
<evidence type="ECO:0000256" key="1">
    <source>
        <dbReference type="SAM" id="Phobius"/>
    </source>
</evidence>
<dbReference type="InterPro" id="IPR018625">
    <property type="entry name" value="Pet100"/>
</dbReference>
<dbReference type="Pfam" id="PF09803">
    <property type="entry name" value="Pet100"/>
    <property type="match status" value="1"/>
</dbReference>
<sequence>MMWRWKLEVFRFGLYIYFPVFVWWSYHTDYFQKKFFLPRLKREEPEMYELLSMSGRLDKNIYENVRAARTAQEEKK</sequence>
<dbReference type="GO" id="GO:0005739">
    <property type="term" value="C:mitochondrion"/>
    <property type="evidence" value="ECO:0007669"/>
    <property type="project" value="InterPro"/>
</dbReference>
<gene>
    <name evidence="2" type="ORF">DPMN_160652</name>
</gene>
<proteinExistence type="predicted"/>
<protein>
    <recommendedName>
        <fullName evidence="4">Protein PET100 homolog, mitochondrial</fullName>
    </recommendedName>
</protein>
<evidence type="ECO:0000313" key="3">
    <source>
        <dbReference type="Proteomes" id="UP000828390"/>
    </source>
</evidence>
<accession>A0A9D4ISR5</accession>
<keyword evidence="3" id="KW-1185">Reference proteome</keyword>
<keyword evidence="1" id="KW-1133">Transmembrane helix</keyword>